<name>A0A4U3MIH6_9ACTN</name>
<accession>A0A4U3MIH6</accession>
<organism evidence="1 2">
    <name type="scientific">Herbidospora galbida</name>
    <dbReference type="NCBI Taxonomy" id="2575442"/>
    <lineage>
        <taxon>Bacteria</taxon>
        <taxon>Bacillati</taxon>
        <taxon>Actinomycetota</taxon>
        <taxon>Actinomycetes</taxon>
        <taxon>Streptosporangiales</taxon>
        <taxon>Streptosporangiaceae</taxon>
        <taxon>Herbidospora</taxon>
    </lineage>
</organism>
<comment type="caution">
    <text evidence="1">The sequence shown here is derived from an EMBL/GenBank/DDBJ whole genome shotgun (WGS) entry which is preliminary data.</text>
</comment>
<dbReference type="EMBL" id="SZQA01000011">
    <property type="protein sequence ID" value="TKK88312.1"/>
    <property type="molecule type" value="Genomic_DNA"/>
</dbReference>
<dbReference type="InterPro" id="IPR011990">
    <property type="entry name" value="TPR-like_helical_dom_sf"/>
</dbReference>
<protein>
    <recommendedName>
        <fullName evidence="3">Tetratricopeptide repeat protein</fullName>
    </recommendedName>
</protein>
<keyword evidence="2" id="KW-1185">Reference proteome</keyword>
<reference evidence="1 2" key="1">
    <citation type="submission" date="2019-04" db="EMBL/GenBank/DDBJ databases">
        <title>Herbidospora sp. NEAU-GS14.nov., a novel actinomycete isolated from soil.</title>
        <authorList>
            <person name="Han L."/>
        </authorList>
    </citation>
    <scope>NUCLEOTIDE SEQUENCE [LARGE SCALE GENOMIC DNA]</scope>
    <source>
        <strain evidence="1 2">NEAU-GS14</strain>
    </source>
</reference>
<dbReference type="RefSeq" id="WP_137247407.1">
    <property type="nucleotide sequence ID" value="NZ_SZQA01000011.1"/>
</dbReference>
<sequence>MIRIIARGLQCSPLWLTDGLDPHTIAGLRAEAAKAGGALAEGRFPEARDRYAALLRQPSLGMVPDLWRQAELGQAQAAEREGDLPQVITRVTRLLDSHLDEPSETLARSSGHWTQFVDYRVRLATVLCRCHLEAGDISASVAVGESALDREIGAAGWTSSVIELGCALIATYGEQVDLHSHPEEAGHGSHLRLHLLLSELTSAAIELGEPRGRISVAWQNGIAAARSGLAPTARGLFEQALSLYGAGYHDPLGLARLRATMAGELIRADPATVEELFPLLQRAQTELADAAAGIVDRGSCALALARADVVRGDPHQAIDRANEVVKAVGETAALLHVHASEVIAEAHLRLGETWEAEQALVAAAERWETMTSRERASAMWMRVADLRIRSDDPDGGRAALDRALAVMAV</sequence>
<dbReference type="AlphaFoldDB" id="A0A4U3MIH6"/>
<dbReference type="OrthoDB" id="3675359at2"/>
<dbReference type="Proteomes" id="UP000308705">
    <property type="component" value="Unassembled WGS sequence"/>
</dbReference>
<gene>
    <name evidence="1" type="ORF">FDA94_13460</name>
</gene>
<evidence type="ECO:0008006" key="3">
    <source>
        <dbReference type="Google" id="ProtNLM"/>
    </source>
</evidence>
<dbReference type="Gene3D" id="1.25.40.10">
    <property type="entry name" value="Tetratricopeptide repeat domain"/>
    <property type="match status" value="1"/>
</dbReference>
<evidence type="ECO:0000313" key="2">
    <source>
        <dbReference type="Proteomes" id="UP000308705"/>
    </source>
</evidence>
<proteinExistence type="predicted"/>
<evidence type="ECO:0000313" key="1">
    <source>
        <dbReference type="EMBL" id="TKK88312.1"/>
    </source>
</evidence>